<dbReference type="PANTHER" id="PTHR43641">
    <property type="entry name" value="FORMATE ACETYLTRANSFERASE 3-RELATED"/>
    <property type="match status" value="1"/>
</dbReference>
<feature type="domain" description="PFL" evidence="5">
    <location>
        <begin position="28"/>
        <end position="677"/>
    </location>
</feature>
<evidence type="ECO:0000256" key="2">
    <source>
        <dbReference type="ARBA" id="ARBA00023239"/>
    </source>
</evidence>
<dbReference type="GO" id="GO:0016829">
    <property type="term" value="F:lyase activity"/>
    <property type="evidence" value="ECO:0007669"/>
    <property type="project" value="UniProtKB-KW"/>
</dbReference>
<dbReference type="GO" id="GO:0016740">
    <property type="term" value="F:transferase activity"/>
    <property type="evidence" value="ECO:0007669"/>
    <property type="project" value="UniProtKB-KW"/>
</dbReference>
<proteinExistence type="predicted"/>
<sequence>MATHSPQEKNVRDHLVVKTVRNIRKHGGREEDADKGMYRPDIRLDLERSILLTESYKATEGEPMVLRRAKALDHILSNMTLYIQDWEKIVGNNVATPQGLFFGIDMNWRSVRRIVDQDEAKTLLDDEGRKKLDELIEYWKGKSMSDIQQKMFTGPVLECWQIPKGGAGTWSHWSELGVPDYEKAFTLGFSGLIKQCRARLDEIDQTVPFDYVDQKEFLQAVIISLEAVIKFARRFAALAREKAFQTHDPADRARLEAVAKVCDRAPEHPPETLHEALQSFFFIHVVRYIEFSTLGIGVRFDKVFGPYYQKDLEAGRITREEALELLQLLWLKFHELGLIYSPTLSAIYGGVAALQAICIGGVDETGKDVTNEMTYLVLDCAEKMRSPEPTIALRYHDGTPRELISRAVDVIRTGVGYPAFFNDKAILPLLDRWEVPLHDARDYSISGCVYLELPGKNISHRAYGGFILPAALLCALSQGRDAAGNLVGAPTPDPMGFSGIEDLMDAYEEQVRYMFQRLCTIENTCQTLYERHLPRPFYSALLEGCIEKGMETKKWGYPSPVANICIVLGPVNVSDAMAAIQKNVFEEKTVSMEDLLAALASNWEGYEHVRRLMINAPKFGNDDDYADRLAVEVQHRSAAAMEKAKNRFGVSCRGDGSGISATYAAGAFLPATPDGRMAGEPLSDATLSPVFGMDKKGPTAVLKSASKISTRETFNHLLNQKFLPQALSGDMKEVFIDYIRSWGDLGVSQIQFNVVDPQTLLDAQENPEEHPDLLVRVAGYSAYFVDLSKGLQDSIIARTEQNF</sequence>
<protein>
    <submittedName>
        <fullName evidence="6">Formate C-acetyltransferase</fullName>
    </submittedName>
</protein>
<dbReference type="InterPro" id="IPR051215">
    <property type="entry name" value="GRE"/>
</dbReference>
<keyword evidence="6" id="KW-0808">Transferase</keyword>
<gene>
    <name evidence="6" type="ORF">SAMN02745216_03939</name>
</gene>
<name>A0A1M6UNF1_9BACT</name>
<dbReference type="PANTHER" id="PTHR43641:SF2">
    <property type="entry name" value="DEHYDRATASE YBIW-RELATED"/>
    <property type="match status" value="1"/>
</dbReference>
<dbReference type="Gene3D" id="3.20.70.20">
    <property type="match status" value="1"/>
</dbReference>
<evidence type="ECO:0000256" key="3">
    <source>
        <dbReference type="PROSITE-ProRule" id="PRU00493"/>
    </source>
</evidence>
<evidence type="ECO:0000259" key="4">
    <source>
        <dbReference type="PROSITE" id="PS51149"/>
    </source>
</evidence>
<dbReference type="Pfam" id="PF01228">
    <property type="entry name" value="Gly_radical"/>
    <property type="match status" value="1"/>
</dbReference>
<dbReference type="SUPFAM" id="SSF51998">
    <property type="entry name" value="PFL-like glycyl radical enzymes"/>
    <property type="match status" value="1"/>
</dbReference>
<evidence type="ECO:0000313" key="6">
    <source>
        <dbReference type="EMBL" id="SHK70718.1"/>
    </source>
</evidence>
<feature type="domain" description="Glycine radical" evidence="4">
    <location>
        <begin position="685"/>
        <end position="803"/>
    </location>
</feature>
<dbReference type="InterPro" id="IPR004184">
    <property type="entry name" value="PFL_dom"/>
</dbReference>
<keyword evidence="2" id="KW-0456">Lyase</keyword>
<feature type="modified residue" description="Glycine radical" evidence="3">
    <location>
        <position position="779"/>
    </location>
</feature>
<dbReference type="Pfam" id="PF02901">
    <property type="entry name" value="PFL-like"/>
    <property type="match status" value="1"/>
</dbReference>
<accession>A0A1M6UNF1</accession>
<keyword evidence="7" id="KW-1185">Reference proteome</keyword>
<dbReference type="PROSITE" id="PS51149">
    <property type="entry name" value="GLY_RADICAL_2"/>
    <property type="match status" value="1"/>
</dbReference>
<dbReference type="Proteomes" id="UP000183994">
    <property type="component" value="Unassembled WGS sequence"/>
</dbReference>
<dbReference type="EMBL" id="FQZU01000031">
    <property type="protein sequence ID" value="SHK70718.1"/>
    <property type="molecule type" value="Genomic_DNA"/>
</dbReference>
<dbReference type="InterPro" id="IPR001150">
    <property type="entry name" value="Gly_radical"/>
</dbReference>
<evidence type="ECO:0000259" key="5">
    <source>
        <dbReference type="PROSITE" id="PS51554"/>
    </source>
</evidence>
<dbReference type="STRING" id="1121393.SAMN02745216_03939"/>
<dbReference type="GO" id="GO:0005829">
    <property type="term" value="C:cytosol"/>
    <property type="evidence" value="ECO:0007669"/>
    <property type="project" value="TreeGrafter"/>
</dbReference>
<dbReference type="OrthoDB" id="9803969at2"/>
<dbReference type="AlphaFoldDB" id="A0A1M6UNF1"/>
<reference evidence="7" key="1">
    <citation type="submission" date="2016-11" db="EMBL/GenBank/DDBJ databases">
        <authorList>
            <person name="Varghese N."/>
            <person name="Submissions S."/>
        </authorList>
    </citation>
    <scope>NUCLEOTIDE SEQUENCE [LARGE SCALE GENOMIC DNA]</scope>
    <source>
        <strain evidence="7">DSM 16219</strain>
    </source>
</reference>
<evidence type="ECO:0000256" key="1">
    <source>
        <dbReference type="ARBA" id="ARBA00022818"/>
    </source>
</evidence>
<organism evidence="6 7">
    <name type="scientific">Desulfatibacillum alkenivorans DSM 16219</name>
    <dbReference type="NCBI Taxonomy" id="1121393"/>
    <lineage>
        <taxon>Bacteria</taxon>
        <taxon>Pseudomonadati</taxon>
        <taxon>Thermodesulfobacteriota</taxon>
        <taxon>Desulfobacteria</taxon>
        <taxon>Desulfobacterales</taxon>
        <taxon>Desulfatibacillaceae</taxon>
        <taxon>Desulfatibacillum</taxon>
    </lineage>
</organism>
<dbReference type="PROSITE" id="PS51554">
    <property type="entry name" value="PFL"/>
    <property type="match status" value="1"/>
</dbReference>
<keyword evidence="1 3" id="KW-0556">Organic radical</keyword>
<dbReference type="RefSeq" id="WP_073477969.1">
    <property type="nucleotide sequence ID" value="NZ_FQZU01000031.1"/>
</dbReference>
<evidence type="ECO:0000313" key="7">
    <source>
        <dbReference type="Proteomes" id="UP000183994"/>
    </source>
</evidence>